<organism evidence="1 2">
    <name type="scientific">Rosistilla ulvae</name>
    <dbReference type="NCBI Taxonomy" id="1930277"/>
    <lineage>
        <taxon>Bacteria</taxon>
        <taxon>Pseudomonadati</taxon>
        <taxon>Planctomycetota</taxon>
        <taxon>Planctomycetia</taxon>
        <taxon>Pirellulales</taxon>
        <taxon>Pirellulaceae</taxon>
        <taxon>Rosistilla</taxon>
    </lineage>
</organism>
<reference evidence="1 2" key="1">
    <citation type="submission" date="2019-02" db="EMBL/GenBank/DDBJ databases">
        <title>Deep-cultivation of Planctomycetes and their phenomic and genomic characterization uncovers novel biology.</title>
        <authorList>
            <person name="Wiegand S."/>
            <person name="Jogler M."/>
            <person name="Boedeker C."/>
            <person name="Pinto D."/>
            <person name="Vollmers J."/>
            <person name="Rivas-Marin E."/>
            <person name="Kohn T."/>
            <person name="Peeters S.H."/>
            <person name="Heuer A."/>
            <person name="Rast P."/>
            <person name="Oberbeckmann S."/>
            <person name="Bunk B."/>
            <person name="Jeske O."/>
            <person name="Meyerdierks A."/>
            <person name="Storesund J.E."/>
            <person name="Kallscheuer N."/>
            <person name="Luecker S."/>
            <person name="Lage O.M."/>
            <person name="Pohl T."/>
            <person name="Merkel B.J."/>
            <person name="Hornburger P."/>
            <person name="Mueller R.-W."/>
            <person name="Bruemmer F."/>
            <person name="Labrenz M."/>
            <person name="Spormann A.M."/>
            <person name="Op den Camp H."/>
            <person name="Overmann J."/>
            <person name="Amann R."/>
            <person name="Jetten M.S.M."/>
            <person name="Mascher T."/>
            <person name="Medema M.H."/>
            <person name="Devos D.P."/>
            <person name="Kaster A.-K."/>
            <person name="Ovreas L."/>
            <person name="Rohde M."/>
            <person name="Galperin M.Y."/>
            <person name="Jogler C."/>
        </authorList>
    </citation>
    <scope>NUCLEOTIDE SEQUENCE [LARGE SCALE GENOMIC DNA]</scope>
    <source>
        <strain evidence="1 2">EC9</strain>
    </source>
</reference>
<evidence type="ECO:0000313" key="1">
    <source>
        <dbReference type="EMBL" id="QDS86372.1"/>
    </source>
</evidence>
<name>A0A517LUS8_9BACT</name>
<proteinExistence type="predicted"/>
<dbReference type="EMBL" id="CP036261">
    <property type="protein sequence ID" value="QDS86372.1"/>
    <property type="molecule type" value="Genomic_DNA"/>
</dbReference>
<protein>
    <submittedName>
        <fullName evidence="1">Uncharacterized protein</fullName>
    </submittedName>
</protein>
<dbReference type="Proteomes" id="UP000319557">
    <property type="component" value="Chromosome"/>
</dbReference>
<keyword evidence="2" id="KW-1185">Reference proteome</keyword>
<evidence type="ECO:0000313" key="2">
    <source>
        <dbReference type="Proteomes" id="UP000319557"/>
    </source>
</evidence>
<accession>A0A517LUS8</accession>
<dbReference type="AlphaFoldDB" id="A0A517LUS8"/>
<dbReference type="KEGG" id="ruv:EC9_05330"/>
<sequence>MAESISSKVMDNILWVSPSCSPHFVPRSNNDGSGRQRSGALLVALESASKRYRSIRAEKFGTVGSTFGFLSLPRRKSCLLLLVKDCSEVGTLEDRHATSLQREDF</sequence>
<gene>
    <name evidence="1" type="ORF">EC9_05330</name>
</gene>